<reference evidence="3" key="1">
    <citation type="submission" date="2016-10" db="EMBL/GenBank/DDBJ databases">
        <title>Agrobacterium Ti plasmids: Classification based on T-DNA and Vir regions organization.</title>
        <authorList>
            <person name="Nabi N."/>
            <person name="Vial L."/>
            <person name="Ben Hafsa A."/>
            <person name="Chapulliot D."/>
            <person name="Berard A."/>
            <person name="Chauveau A."/>
            <person name="Le Paslier M.-C."/>
            <person name="Harzallah Skhiri F."/>
            <person name="Brunel D."/>
            <person name="Nesme X."/>
            <person name="Chaouachi M."/>
        </authorList>
    </citation>
    <scope>NUCLEOTIDE SEQUENCE</scope>
    <source>
        <strain evidence="2">AR125</strain>
        <strain evidence="3">CFBP5499</strain>
        <plasmid evidence="2">pTi_AR125</plasmid>
        <plasmid evidence="3">pTi_CFBP5499</plasmid>
    </source>
</reference>
<organism evidence="3">
    <name type="scientific">Agrobacterium genomosp. 6</name>
    <dbReference type="NCBI Taxonomy" id="1183411"/>
    <lineage>
        <taxon>Bacteria</taxon>
        <taxon>Pseudomonadati</taxon>
        <taxon>Pseudomonadota</taxon>
        <taxon>Alphaproteobacteria</taxon>
        <taxon>Hyphomicrobiales</taxon>
        <taxon>Rhizobiaceae</taxon>
        <taxon>Rhizobium/Agrobacterium group</taxon>
        <taxon>Agrobacterium</taxon>
        <taxon>Agrobacterium tumefaciens complex</taxon>
    </lineage>
</organism>
<sequence>MVSLQFAFGLTSLWLPSLLANRHIPVNAFEALQRSATPVVHKIERIVLPDRMPRLAGRRMPYLLALPVFCLAVAIALPIPFGNPAPVVALCVIAIGLVERDGLLVLIGPGMTLIALAVTGALV</sequence>
<dbReference type="EMBL" id="KY000025">
    <property type="protein sequence ID" value="ASK40722.1"/>
    <property type="molecule type" value="Genomic_DNA"/>
</dbReference>
<evidence type="ECO:0000313" key="2">
    <source>
        <dbReference type="EMBL" id="ASK40722.1"/>
    </source>
</evidence>
<dbReference type="InterPro" id="IPR010331">
    <property type="entry name" value="ExoD"/>
</dbReference>
<protein>
    <recommendedName>
        <fullName evidence="4">Exopolysaccharide biosynthesis protein exod</fullName>
    </recommendedName>
</protein>
<geneLocation type="plasmid" evidence="2">
    <name>pTi_AR125</name>
</geneLocation>
<proteinExistence type="predicted"/>
<evidence type="ECO:0000256" key="1">
    <source>
        <dbReference type="SAM" id="Phobius"/>
    </source>
</evidence>
<keyword evidence="3" id="KW-0614">Plasmid</keyword>
<dbReference type="AlphaFoldDB" id="A0A2Z2PJ91"/>
<geneLocation type="plasmid" evidence="3">
    <name>pTi_CFBP5499</name>
</geneLocation>
<dbReference type="PANTHER" id="PTHR41795:SF1">
    <property type="entry name" value="EXOPOLYSACCHARIDE SYNTHESIS PROTEIN"/>
    <property type="match status" value="1"/>
</dbReference>
<feature type="transmembrane region" description="Helical" evidence="1">
    <location>
        <begin position="62"/>
        <end position="95"/>
    </location>
</feature>
<dbReference type="Pfam" id="PF06055">
    <property type="entry name" value="ExoD"/>
    <property type="match status" value="1"/>
</dbReference>
<dbReference type="EMBL" id="KY000029">
    <property type="protein sequence ID" value="ASK41485.1"/>
    <property type="molecule type" value="Genomic_DNA"/>
</dbReference>
<keyword evidence="1" id="KW-0812">Transmembrane</keyword>
<evidence type="ECO:0000313" key="3">
    <source>
        <dbReference type="EMBL" id="ASK41485.1"/>
    </source>
</evidence>
<keyword evidence="1" id="KW-0472">Membrane</keyword>
<keyword evidence="1" id="KW-1133">Transmembrane helix</keyword>
<accession>A0A2Z2PJ91</accession>
<feature type="transmembrane region" description="Helical" evidence="1">
    <location>
        <begin position="102"/>
        <end position="122"/>
    </location>
</feature>
<dbReference type="PANTHER" id="PTHR41795">
    <property type="entry name" value="EXOPOLYSACCHARIDE SYNTHESIS PROTEIN"/>
    <property type="match status" value="1"/>
</dbReference>
<evidence type="ECO:0008006" key="4">
    <source>
        <dbReference type="Google" id="ProtNLM"/>
    </source>
</evidence>
<name>A0A2Z2PJ91_9HYPH</name>